<dbReference type="InterPro" id="IPR051242">
    <property type="entry name" value="WD-EF-hand_domain"/>
</dbReference>
<dbReference type="PROSITE" id="PS00678">
    <property type="entry name" value="WD_REPEATS_1"/>
    <property type="match status" value="2"/>
</dbReference>
<dbReference type="SUPFAM" id="SSF50998">
    <property type="entry name" value="Quinoprotein alcohol dehydrogenase-like"/>
    <property type="match status" value="1"/>
</dbReference>
<dbReference type="EMBL" id="JAJSOF020000036">
    <property type="protein sequence ID" value="KAJ4428921.1"/>
    <property type="molecule type" value="Genomic_DNA"/>
</dbReference>
<dbReference type="Pfam" id="PF00400">
    <property type="entry name" value="WD40"/>
    <property type="match status" value="4"/>
</dbReference>
<comment type="caution">
    <text evidence="6">The sequence shown here is derived from an EMBL/GenBank/DDBJ whole genome shotgun (WGS) entry which is preliminary data.</text>
</comment>
<sequence>MCYIDIIVFEITDSHLIVTGSQDCLVRVWNAFVPKKAIVVFEGHHTAICSIVLQDSGQKIYSLSKDRCIKVWDVPAQECIQTYVRLPADLAGKTPLATFYNPLNRNLIIASNKIAVVICGKIVDEELTDGYTHTKAVTKALYNPLFKCIVTVGMDSHIIVWDPWTGNRLFLVKDAHTRILYGEVKPVEITAATFDTSNQLLLTGASDGTIKIWNFNTGTCIRHMNIEENCEVTSVTWLKNRILAVGWNMHITEFADTGKATHGKPWETRHTDDVLCAAVRVPQTIVTSSYSGELVFWMLETGQPYGRYNVSNPKEKLALSFKKSGAKKAKASVLSVTTRKRGSGTSVAFKSPTAEEAEAPIPLSILPSQYEARRVSVIHVPTLDAASRPLSIHAMIFLQSRPMQKDVGTLLVAIENGNIQVWSHHTGGGYISSFFAIHTAGDYVAAMATDPDNEYLFTGEIRLTVTFFHIESILLTITSIYYNLFYFHEGTTVGYVKIWLMKNFMVPWPVKLVMPTYRIQFPFLWKDRVAGRAKRSLREQPLPLLLSSYKAHLRAVTNLEYIPSCKILVSEEEQRSKVKYPHLRSFVIKIASMFGSTYTCEQLFSQLATVKSKSRSRISDENLFHQLTIAMFHITSNFETLADLRDEEE</sequence>
<proteinExistence type="predicted"/>
<dbReference type="SUPFAM" id="SSF50978">
    <property type="entry name" value="WD40 repeat-like"/>
    <property type="match status" value="1"/>
</dbReference>
<name>A0ABQ8S4I5_PERAM</name>
<dbReference type="PANTHER" id="PTHR44324:SF6">
    <property type="entry name" value="EF-HAND CALCIUM BINDING DOMAIN 8"/>
    <property type="match status" value="1"/>
</dbReference>
<dbReference type="InterPro" id="IPR011047">
    <property type="entry name" value="Quinoprotein_ADH-like_sf"/>
</dbReference>
<dbReference type="PROSITE" id="PS50082">
    <property type="entry name" value="WD_REPEATS_2"/>
    <property type="match status" value="2"/>
</dbReference>
<dbReference type="Proteomes" id="UP001148838">
    <property type="component" value="Unassembled WGS sequence"/>
</dbReference>
<dbReference type="InterPro" id="IPR036322">
    <property type="entry name" value="WD40_repeat_dom_sf"/>
</dbReference>
<evidence type="ECO:0000313" key="7">
    <source>
        <dbReference type="Proteomes" id="UP001148838"/>
    </source>
</evidence>
<evidence type="ECO:0000259" key="5">
    <source>
        <dbReference type="Pfam" id="PF05699"/>
    </source>
</evidence>
<dbReference type="Gene3D" id="2.130.10.10">
    <property type="entry name" value="YVTN repeat-like/Quinoprotein amine dehydrogenase"/>
    <property type="match status" value="2"/>
</dbReference>
<keyword evidence="2 4" id="KW-0853">WD repeat</keyword>
<dbReference type="PROSITE" id="PS50294">
    <property type="entry name" value="WD_REPEATS_REGION"/>
    <property type="match status" value="2"/>
</dbReference>
<dbReference type="InterPro" id="IPR001680">
    <property type="entry name" value="WD40_rpt"/>
</dbReference>
<feature type="domain" description="HAT C-terminal dimerisation" evidence="5">
    <location>
        <begin position="575"/>
        <end position="623"/>
    </location>
</feature>
<organism evidence="6 7">
    <name type="scientific">Periplaneta americana</name>
    <name type="common">American cockroach</name>
    <name type="synonym">Blatta americana</name>
    <dbReference type="NCBI Taxonomy" id="6978"/>
    <lineage>
        <taxon>Eukaryota</taxon>
        <taxon>Metazoa</taxon>
        <taxon>Ecdysozoa</taxon>
        <taxon>Arthropoda</taxon>
        <taxon>Hexapoda</taxon>
        <taxon>Insecta</taxon>
        <taxon>Pterygota</taxon>
        <taxon>Neoptera</taxon>
        <taxon>Polyneoptera</taxon>
        <taxon>Dictyoptera</taxon>
        <taxon>Blattodea</taxon>
        <taxon>Blattoidea</taxon>
        <taxon>Blattidae</taxon>
        <taxon>Blattinae</taxon>
        <taxon>Periplaneta</taxon>
    </lineage>
</organism>
<dbReference type="PRINTS" id="PR00320">
    <property type="entry name" value="GPROTEINBRPT"/>
</dbReference>
<feature type="repeat" description="WD" evidence="4">
    <location>
        <begin position="189"/>
        <end position="223"/>
    </location>
</feature>
<dbReference type="Pfam" id="PF05699">
    <property type="entry name" value="Dimer_Tnp_hAT"/>
    <property type="match status" value="1"/>
</dbReference>
<dbReference type="SMART" id="SM00320">
    <property type="entry name" value="WD40"/>
    <property type="match status" value="5"/>
</dbReference>
<feature type="repeat" description="WD" evidence="4">
    <location>
        <begin position="41"/>
        <end position="82"/>
    </location>
</feature>
<keyword evidence="7" id="KW-1185">Reference proteome</keyword>
<dbReference type="InterPro" id="IPR020472">
    <property type="entry name" value="WD40_PAC1"/>
</dbReference>
<dbReference type="InterPro" id="IPR015943">
    <property type="entry name" value="WD40/YVTN_repeat-like_dom_sf"/>
</dbReference>
<keyword evidence="3" id="KW-0677">Repeat</keyword>
<dbReference type="InterPro" id="IPR008906">
    <property type="entry name" value="HATC_C_dom"/>
</dbReference>
<reference evidence="6 7" key="1">
    <citation type="journal article" date="2022" name="Allergy">
        <title>Genome assembly and annotation of Periplaneta americana reveal a comprehensive cockroach allergen profile.</title>
        <authorList>
            <person name="Wang L."/>
            <person name="Xiong Q."/>
            <person name="Saelim N."/>
            <person name="Wang L."/>
            <person name="Nong W."/>
            <person name="Wan A.T."/>
            <person name="Shi M."/>
            <person name="Liu X."/>
            <person name="Cao Q."/>
            <person name="Hui J.H.L."/>
            <person name="Sookrung N."/>
            <person name="Leung T.F."/>
            <person name="Tungtrongchitr A."/>
            <person name="Tsui S.K.W."/>
        </authorList>
    </citation>
    <scope>NUCLEOTIDE SEQUENCE [LARGE SCALE GENOMIC DNA]</scope>
    <source>
        <strain evidence="6">PWHHKU_190912</strain>
    </source>
</reference>
<evidence type="ECO:0000256" key="1">
    <source>
        <dbReference type="ARBA" id="ARBA00014901"/>
    </source>
</evidence>
<protein>
    <recommendedName>
        <fullName evidence="1">WD repeat-containing protein on Y chromosome</fullName>
    </recommendedName>
</protein>
<evidence type="ECO:0000256" key="3">
    <source>
        <dbReference type="ARBA" id="ARBA00022737"/>
    </source>
</evidence>
<dbReference type="PANTHER" id="PTHR44324">
    <property type="entry name" value="WD40 REPEAT DOMAIN 95"/>
    <property type="match status" value="1"/>
</dbReference>
<evidence type="ECO:0000313" key="6">
    <source>
        <dbReference type="EMBL" id="KAJ4428921.1"/>
    </source>
</evidence>
<accession>A0ABQ8S4I5</accession>
<gene>
    <name evidence="6" type="ORF">ANN_25917</name>
</gene>
<evidence type="ECO:0000256" key="4">
    <source>
        <dbReference type="PROSITE-ProRule" id="PRU00221"/>
    </source>
</evidence>
<evidence type="ECO:0000256" key="2">
    <source>
        <dbReference type="ARBA" id="ARBA00022574"/>
    </source>
</evidence>
<dbReference type="InterPro" id="IPR019775">
    <property type="entry name" value="WD40_repeat_CS"/>
</dbReference>